<proteinExistence type="predicted"/>
<dbReference type="InterPro" id="IPR050263">
    <property type="entry name" value="Bact_Fimbrial_Adh_Pro"/>
</dbReference>
<sequence length="169" mass="17113">MNIKCLVLSLSAMIPILSYSADAVNINVTGNIVASPCIVNGGANSLYVDLGNIQATALAAPGSSSTAVPFTLTVTNCPTGTSTVRADIGGLASHDSPNLYENSGTAGNASVVLYDGVTGDYLGPGTTVFKTVQSDRTASMAFKVGAYSLHGNTTPGSINTAIVITMSYQ</sequence>
<reference evidence="3 4" key="1">
    <citation type="submission" date="2016-03" db="EMBL/GenBank/DDBJ databases">
        <authorList>
            <consortium name="Pathogen Informatics"/>
        </authorList>
    </citation>
    <scope>NUCLEOTIDE SEQUENCE [LARGE SCALE GENOMIC DNA]</scope>
    <source>
        <strain evidence="4">e1527</strain>
    </source>
</reference>
<feature type="domain" description="Fimbrial-type adhesion" evidence="2">
    <location>
        <begin position="26"/>
        <end position="169"/>
    </location>
</feature>
<dbReference type="Gene3D" id="2.60.40.1090">
    <property type="entry name" value="Fimbrial-type adhesion domain"/>
    <property type="match status" value="1"/>
</dbReference>
<dbReference type="InterPro" id="IPR008966">
    <property type="entry name" value="Adhesion_dom_sf"/>
</dbReference>
<dbReference type="PANTHER" id="PTHR33420:SF27">
    <property type="entry name" value="PROTEIN FIMG"/>
    <property type="match status" value="1"/>
</dbReference>
<dbReference type="EMBL" id="FJZI01000001">
    <property type="protein sequence ID" value="CZX01268.1"/>
    <property type="molecule type" value="Genomic_DNA"/>
</dbReference>
<evidence type="ECO:0000256" key="1">
    <source>
        <dbReference type="SAM" id="SignalP"/>
    </source>
</evidence>
<dbReference type="InterPro" id="IPR000259">
    <property type="entry name" value="Adhesion_dom_fimbrial"/>
</dbReference>
<accession>A0A822WP39</accession>
<protein>
    <submittedName>
        <fullName evidence="3">Putative fimbrial protein</fullName>
    </submittedName>
</protein>
<name>A0A822WP39_9ENTR</name>
<feature type="signal peptide" evidence="1">
    <location>
        <begin position="1"/>
        <end position="23"/>
    </location>
</feature>
<organism evidence="3 4">
    <name type="scientific">Enterobacter bugandensis</name>
    <dbReference type="NCBI Taxonomy" id="881260"/>
    <lineage>
        <taxon>Bacteria</taxon>
        <taxon>Pseudomonadati</taxon>
        <taxon>Pseudomonadota</taxon>
        <taxon>Gammaproteobacteria</taxon>
        <taxon>Enterobacterales</taxon>
        <taxon>Enterobacteriaceae</taxon>
        <taxon>Enterobacter</taxon>
    </lineage>
</organism>
<dbReference type="SUPFAM" id="SSF49401">
    <property type="entry name" value="Bacterial adhesins"/>
    <property type="match status" value="1"/>
</dbReference>
<keyword evidence="1" id="KW-0732">Signal</keyword>
<evidence type="ECO:0000259" key="2">
    <source>
        <dbReference type="Pfam" id="PF00419"/>
    </source>
</evidence>
<dbReference type="AlphaFoldDB" id="A0A822WP39"/>
<comment type="caution">
    <text evidence="3">The sequence shown here is derived from an EMBL/GenBank/DDBJ whole genome shotgun (WGS) entry which is preliminary data.</text>
</comment>
<gene>
    <name evidence="3" type="primary">fimG_2</name>
    <name evidence="3" type="ORF">SAMEA2273372_00226</name>
</gene>
<dbReference type="InterPro" id="IPR036937">
    <property type="entry name" value="Adhesion_dom_fimbrial_sf"/>
</dbReference>
<evidence type="ECO:0000313" key="3">
    <source>
        <dbReference type="EMBL" id="CZX01268.1"/>
    </source>
</evidence>
<dbReference type="Pfam" id="PF00419">
    <property type="entry name" value="Fimbrial"/>
    <property type="match status" value="1"/>
</dbReference>
<dbReference type="OrthoDB" id="6495165at2"/>
<dbReference type="Proteomes" id="UP000076063">
    <property type="component" value="Unassembled WGS sequence"/>
</dbReference>
<dbReference type="RefSeq" id="WP_126326128.1">
    <property type="nucleotide sequence ID" value="NZ_AP022508.1"/>
</dbReference>
<dbReference type="GO" id="GO:0043709">
    <property type="term" value="P:cell adhesion involved in single-species biofilm formation"/>
    <property type="evidence" value="ECO:0007669"/>
    <property type="project" value="TreeGrafter"/>
</dbReference>
<feature type="chain" id="PRO_5032602652" evidence="1">
    <location>
        <begin position="24"/>
        <end position="169"/>
    </location>
</feature>
<dbReference type="GO" id="GO:0009289">
    <property type="term" value="C:pilus"/>
    <property type="evidence" value="ECO:0007669"/>
    <property type="project" value="InterPro"/>
</dbReference>
<evidence type="ECO:0000313" key="4">
    <source>
        <dbReference type="Proteomes" id="UP000076063"/>
    </source>
</evidence>
<dbReference type="PANTHER" id="PTHR33420">
    <property type="entry name" value="FIMBRIAL SUBUNIT ELFA-RELATED"/>
    <property type="match status" value="1"/>
</dbReference>